<organism evidence="6 7">
    <name type="scientific">Dimorphilus gyrociliatus</name>
    <dbReference type="NCBI Taxonomy" id="2664684"/>
    <lineage>
        <taxon>Eukaryota</taxon>
        <taxon>Metazoa</taxon>
        <taxon>Spiralia</taxon>
        <taxon>Lophotrochozoa</taxon>
        <taxon>Annelida</taxon>
        <taxon>Polychaeta</taxon>
        <taxon>Polychaeta incertae sedis</taxon>
        <taxon>Dinophilidae</taxon>
        <taxon>Dimorphilus</taxon>
    </lineage>
</organism>
<dbReference type="Pfam" id="PF00652">
    <property type="entry name" value="Ricin_B_lectin"/>
    <property type="match status" value="1"/>
</dbReference>
<dbReference type="InterPro" id="IPR000772">
    <property type="entry name" value="Ricin_B_lectin"/>
</dbReference>
<evidence type="ECO:0000259" key="5">
    <source>
        <dbReference type="SMART" id="SM00458"/>
    </source>
</evidence>
<dbReference type="GO" id="GO:0006493">
    <property type="term" value="P:protein O-linked glycosylation"/>
    <property type="evidence" value="ECO:0007669"/>
    <property type="project" value="TreeGrafter"/>
</dbReference>
<evidence type="ECO:0000256" key="4">
    <source>
        <dbReference type="SAM" id="Phobius"/>
    </source>
</evidence>
<dbReference type="EMBL" id="CAJFCJ010000006">
    <property type="protein sequence ID" value="CAD5115161.1"/>
    <property type="molecule type" value="Genomic_DNA"/>
</dbReference>
<dbReference type="SMART" id="SM00458">
    <property type="entry name" value="RICIN"/>
    <property type="match status" value="1"/>
</dbReference>
<protein>
    <submittedName>
        <fullName evidence="6">DgyrCDS4162</fullName>
    </submittedName>
</protein>
<evidence type="ECO:0000256" key="3">
    <source>
        <dbReference type="SAM" id="MobiDB-lite"/>
    </source>
</evidence>
<name>A0A7I8VIR9_9ANNE</name>
<feature type="compositionally biased region" description="Polar residues" evidence="3">
    <location>
        <begin position="73"/>
        <end position="82"/>
    </location>
</feature>
<sequence>MRKTRAYKRISFFDLCLIGILIGVIFVFLIFQKPQGPNIREEIVRKVFSKGYFGVKELSGSQTTNTATEINLGGISQESSLNNEREKEKETEQSINKINSRNGDNIKKRLSPFGEQGNLTRPDELIYERLNKLNDTRPKICKDETGNDDKHKESATIVILFRDNEWFDVKMTILSILKFTDVNYIKEILLLDGSDVTREIGYFLKICPKCVSLKCNKDQFWTCRETVQERGTVLVFLSPRTTVLKGWLLPLLRTVQSSPESVVIPHTNVISDIISMNIKKIDPAAYLYVTLRLNIRYVTSRGDDSELTAPSLALNMNCFALKPTLWRRLSNVNRKSYVTEIAKAVDLSIKSWICAKGIIKAKCSHIATHFTRNLWKQTNPNDIKTLVESYLTPINYHGRFINLTDREAFSTHLKNLQTGTNKLDESCQGIETFFKSKDHRNPYLKVTNDVYKYGVMRVENGQCVNTKRGLNRLDVGGCPYKFENPSQDKLFHFSSDNRILHKEKCLSADDFYVVVKPCSSNDKNQLWSHTNENHIIHKSTNSCMVHVTDPMTNGRQIVMIQSCRNDPNGLFSKWSFLDF</sequence>
<keyword evidence="4" id="KW-0812">Transmembrane</keyword>
<dbReference type="Proteomes" id="UP000549394">
    <property type="component" value="Unassembled WGS sequence"/>
</dbReference>
<reference evidence="6 7" key="1">
    <citation type="submission" date="2020-08" db="EMBL/GenBank/DDBJ databases">
        <authorList>
            <person name="Hejnol A."/>
        </authorList>
    </citation>
    <scope>NUCLEOTIDE SEQUENCE [LARGE SCALE GENOMIC DNA]</scope>
</reference>
<feature type="compositionally biased region" description="Polar residues" evidence="3">
    <location>
        <begin position="93"/>
        <end position="103"/>
    </location>
</feature>
<dbReference type="Gene3D" id="3.90.550.10">
    <property type="entry name" value="Spore Coat Polysaccharide Biosynthesis Protein SpsA, Chain A"/>
    <property type="match status" value="1"/>
</dbReference>
<dbReference type="Gene3D" id="2.80.10.50">
    <property type="match status" value="1"/>
</dbReference>
<accession>A0A7I8VIR9</accession>
<dbReference type="GO" id="GO:0030246">
    <property type="term" value="F:carbohydrate binding"/>
    <property type="evidence" value="ECO:0007669"/>
    <property type="project" value="UniProtKB-KW"/>
</dbReference>
<feature type="region of interest" description="Disordered" evidence="3">
    <location>
        <begin position="73"/>
        <end position="113"/>
    </location>
</feature>
<dbReference type="GO" id="GO:0005794">
    <property type="term" value="C:Golgi apparatus"/>
    <property type="evidence" value="ECO:0007669"/>
    <property type="project" value="TreeGrafter"/>
</dbReference>
<proteinExistence type="predicted"/>
<dbReference type="GO" id="GO:0004653">
    <property type="term" value="F:polypeptide N-acetylgalactosaminyltransferase activity"/>
    <property type="evidence" value="ECO:0007669"/>
    <property type="project" value="TreeGrafter"/>
</dbReference>
<comment type="caution">
    <text evidence="6">The sequence shown here is derived from an EMBL/GenBank/DDBJ whole genome shotgun (WGS) entry which is preliminary data.</text>
</comment>
<dbReference type="PANTHER" id="PTHR11675">
    <property type="entry name" value="N-ACETYLGALACTOSAMINYLTRANSFERASE"/>
    <property type="match status" value="1"/>
</dbReference>
<gene>
    <name evidence="6" type="ORF">DGYR_LOCUS3933</name>
</gene>
<feature type="domain" description="Ricin B lectin" evidence="5">
    <location>
        <begin position="453"/>
        <end position="577"/>
    </location>
</feature>
<dbReference type="AlphaFoldDB" id="A0A7I8VIR9"/>
<dbReference type="PROSITE" id="PS50231">
    <property type="entry name" value="RICIN_B_LECTIN"/>
    <property type="match status" value="1"/>
</dbReference>
<evidence type="ECO:0000256" key="2">
    <source>
        <dbReference type="ARBA" id="ARBA00023157"/>
    </source>
</evidence>
<evidence type="ECO:0000313" key="6">
    <source>
        <dbReference type="EMBL" id="CAD5115161.1"/>
    </source>
</evidence>
<dbReference type="PANTHER" id="PTHR11675:SF131">
    <property type="entry name" value="POLYPEPTIDE N-ACETYLGALACTOSAMINYLTRANSFERASE 9-RELATED"/>
    <property type="match status" value="1"/>
</dbReference>
<keyword evidence="2" id="KW-1015">Disulfide bond</keyword>
<keyword evidence="4" id="KW-1133">Transmembrane helix</keyword>
<keyword evidence="1" id="KW-0430">Lectin</keyword>
<dbReference type="InterPro" id="IPR029044">
    <property type="entry name" value="Nucleotide-diphossugar_trans"/>
</dbReference>
<feature type="compositionally biased region" description="Basic and acidic residues" evidence="3">
    <location>
        <begin position="83"/>
        <end position="92"/>
    </location>
</feature>
<evidence type="ECO:0000256" key="1">
    <source>
        <dbReference type="ARBA" id="ARBA00022734"/>
    </source>
</evidence>
<feature type="transmembrane region" description="Helical" evidence="4">
    <location>
        <begin position="12"/>
        <end position="31"/>
    </location>
</feature>
<keyword evidence="7" id="KW-1185">Reference proteome</keyword>
<keyword evidence="4" id="KW-0472">Membrane</keyword>
<dbReference type="InterPro" id="IPR035992">
    <property type="entry name" value="Ricin_B-like_lectins"/>
</dbReference>
<evidence type="ECO:0000313" key="7">
    <source>
        <dbReference type="Proteomes" id="UP000549394"/>
    </source>
</evidence>
<dbReference type="SUPFAM" id="SSF50370">
    <property type="entry name" value="Ricin B-like lectins"/>
    <property type="match status" value="1"/>
</dbReference>